<gene>
    <name evidence="1" type="ORF">MiSe_19750</name>
</gene>
<evidence type="ECO:0000313" key="2">
    <source>
        <dbReference type="Proteomes" id="UP001050975"/>
    </source>
</evidence>
<name>A0AAV3XAA4_9CYAN</name>
<evidence type="ECO:0000313" key="1">
    <source>
        <dbReference type="EMBL" id="GET37222.1"/>
    </source>
</evidence>
<accession>A0AAV3XAA4</accession>
<dbReference type="GO" id="GO:0008757">
    <property type="term" value="F:S-adenosylmethionine-dependent methyltransferase activity"/>
    <property type="evidence" value="ECO:0007669"/>
    <property type="project" value="TreeGrafter"/>
</dbReference>
<dbReference type="InterPro" id="IPR029063">
    <property type="entry name" value="SAM-dependent_MTases_sf"/>
</dbReference>
<dbReference type="AlphaFoldDB" id="A0AAV3XAA4"/>
<dbReference type="Gene3D" id="3.40.50.150">
    <property type="entry name" value="Vaccinia Virus protein VP39"/>
    <property type="match status" value="1"/>
</dbReference>
<comment type="caution">
    <text evidence="1">The sequence shown here is derived from an EMBL/GenBank/DDBJ whole genome shotgun (WGS) entry which is preliminary data.</text>
</comment>
<dbReference type="Proteomes" id="UP001050975">
    <property type="component" value="Unassembled WGS sequence"/>
</dbReference>
<dbReference type="EMBL" id="BLAY01000024">
    <property type="protein sequence ID" value="GET37222.1"/>
    <property type="molecule type" value="Genomic_DNA"/>
</dbReference>
<dbReference type="Pfam" id="PF13578">
    <property type="entry name" value="Methyltransf_24"/>
    <property type="match status" value="1"/>
</dbReference>
<dbReference type="PANTHER" id="PTHR10509">
    <property type="entry name" value="O-METHYLTRANSFERASE-RELATED"/>
    <property type="match status" value="1"/>
</dbReference>
<evidence type="ECO:0008006" key="3">
    <source>
        <dbReference type="Google" id="ProtNLM"/>
    </source>
</evidence>
<proteinExistence type="predicted"/>
<organism evidence="1 2">
    <name type="scientific">Microseira wollei NIES-4236</name>
    <dbReference type="NCBI Taxonomy" id="2530354"/>
    <lineage>
        <taxon>Bacteria</taxon>
        <taxon>Bacillati</taxon>
        <taxon>Cyanobacteriota</taxon>
        <taxon>Cyanophyceae</taxon>
        <taxon>Oscillatoriophycideae</taxon>
        <taxon>Aerosakkonematales</taxon>
        <taxon>Aerosakkonemataceae</taxon>
        <taxon>Microseira</taxon>
    </lineage>
</organism>
<reference evidence="1" key="1">
    <citation type="submission" date="2019-10" db="EMBL/GenBank/DDBJ databases">
        <title>Draft genome sequece of Microseira wollei NIES-4236.</title>
        <authorList>
            <person name="Yamaguchi H."/>
            <person name="Suzuki S."/>
            <person name="Kawachi M."/>
        </authorList>
    </citation>
    <scope>NUCLEOTIDE SEQUENCE</scope>
    <source>
        <strain evidence="1">NIES-4236</strain>
    </source>
</reference>
<dbReference type="InterPro" id="IPR050362">
    <property type="entry name" value="Cation-dep_OMT"/>
</dbReference>
<dbReference type="SUPFAM" id="SSF53335">
    <property type="entry name" value="S-adenosyl-L-methionine-dependent methyltransferases"/>
    <property type="match status" value="1"/>
</dbReference>
<keyword evidence="2" id="KW-1185">Reference proteome</keyword>
<dbReference type="RefSeq" id="WP_226578336.1">
    <property type="nucleotide sequence ID" value="NZ_BLAY01000024.1"/>
</dbReference>
<sequence>MNQLLEHIYNTGYVEDGDGKLINPFPTATPRETGTILYEIVQQYNLERTMEIGMAYGLSTLFICQAHQDRGVGNHTAIDPKQSTIWKSIGLLNIKRSGLSERLRFFETFSDEVLPQIVKTGENFDFAFIDGSHLFDYALLDFFYIDKLLAVGGYVVFDDLWMPAVRKVISFVLRNRSYELVKIKPKANWIKRLARVTYRLVQNPLDLYSLKIKFITENICLLKKVSEDSRVWDFHRSF</sequence>
<protein>
    <recommendedName>
        <fullName evidence="3">O-methyltransferase-like protein</fullName>
    </recommendedName>
</protein>
<dbReference type="PANTHER" id="PTHR10509:SF14">
    <property type="entry name" value="CAFFEOYL-COA O-METHYLTRANSFERASE 3-RELATED"/>
    <property type="match status" value="1"/>
</dbReference>